<gene>
    <name evidence="16" type="ORF">CVO77_11940</name>
</gene>
<evidence type="ECO:0000256" key="1">
    <source>
        <dbReference type="ARBA" id="ARBA00004571"/>
    </source>
</evidence>
<dbReference type="Gene3D" id="2.40.170.20">
    <property type="entry name" value="TonB-dependent receptor, beta-barrel domain"/>
    <property type="match status" value="1"/>
</dbReference>
<dbReference type="GO" id="GO:0009279">
    <property type="term" value="C:cell outer membrane"/>
    <property type="evidence" value="ECO:0007669"/>
    <property type="project" value="UniProtKB-SubCell"/>
</dbReference>
<evidence type="ECO:0000256" key="4">
    <source>
        <dbReference type="ARBA" id="ARBA00022496"/>
    </source>
</evidence>
<comment type="subcellular location">
    <subcellularLocation>
        <location evidence="1 11">Cell outer membrane</location>
        <topology evidence="1 11">Multi-pass membrane protein</topology>
    </subcellularLocation>
</comment>
<name>A0A2S8B9L1_9SPHN</name>
<dbReference type="EMBL" id="PHFW01000002">
    <property type="protein sequence ID" value="PQM29091.1"/>
    <property type="molecule type" value="Genomic_DNA"/>
</dbReference>
<evidence type="ECO:0000313" key="17">
    <source>
        <dbReference type="Proteomes" id="UP000238954"/>
    </source>
</evidence>
<feature type="domain" description="TonB-dependent receptor plug" evidence="15">
    <location>
        <begin position="55"/>
        <end position="161"/>
    </location>
</feature>
<evidence type="ECO:0000256" key="10">
    <source>
        <dbReference type="ARBA" id="ARBA00023237"/>
    </source>
</evidence>
<evidence type="ECO:0000256" key="9">
    <source>
        <dbReference type="ARBA" id="ARBA00023136"/>
    </source>
</evidence>
<evidence type="ECO:0000259" key="15">
    <source>
        <dbReference type="Pfam" id="PF07715"/>
    </source>
</evidence>
<evidence type="ECO:0000256" key="3">
    <source>
        <dbReference type="ARBA" id="ARBA00022452"/>
    </source>
</evidence>
<keyword evidence="3 11" id="KW-1134">Transmembrane beta strand</keyword>
<dbReference type="InterPro" id="IPR036942">
    <property type="entry name" value="Beta-barrel_TonB_sf"/>
</dbReference>
<evidence type="ECO:0000256" key="8">
    <source>
        <dbReference type="ARBA" id="ARBA00023077"/>
    </source>
</evidence>
<dbReference type="RefSeq" id="WP_105999251.1">
    <property type="nucleotide sequence ID" value="NZ_CM009578.1"/>
</dbReference>
<evidence type="ECO:0000313" key="16">
    <source>
        <dbReference type="EMBL" id="PQM29091.1"/>
    </source>
</evidence>
<keyword evidence="8 12" id="KW-0798">TonB box</keyword>
<keyword evidence="10 11" id="KW-0998">Cell outer membrane</keyword>
<comment type="similarity">
    <text evidence="11 12">Belongs to the TonB-dependent receptor family.</text>
</comment>
<accession>A0A2S8B9L1</accession>
<dbReference type="PROSITE" id="PS52016">
    <property type="entry name" value="TONB_DEPENDENT_REC_3"/>
    <property type="match status" value="1"/>
</dbReference>
<dbReference type="PANTHER" id="PTHR32552">
    <property type="entry name" value="FERRICHROME IRON RECEPTOR-RELATED"/>
    <property type="match status" value="1"/>
</dbReference>
<sequence>MKARILQCASIGALLFSSSVRAEQAVETDSPPPAEIAAESVQDIVVTAQRRNESLSTAPISISAFSGEALQKSDINGISDLYLHTPNVTFNTSTGAAQIFIRGAGTAVASFSVDSSVAVSLDGVNLSRPAAALVDYFDVERVELVRGPQGTLYGRNASAGVLNILSKRPTRNVEAYVTATYGSFDRREIKGALSGPIGENWAARVAGRIRRDDGITQDLDQRGTNASDKSDVDAVRVTLDSSGYEKIGVKLTADYVYQRQGSQTLRPLDPSGQAQALGALTPSGFHQTRNNSAARNDTRTYGVAAELNIDLGPVELISITGVRRLSQHFAINTDGTEAAVTETFANQRQTQFSQEVRLQSVAEEKFSWILGGYFLRDRVNGELAINRFSGVGATPATQVVPDGRSRTSAYAAFADGTVELADQVDLTLGARYSREDKRIRREFLLVSGVAGGLNAPQLAPVGLRILRFDAPSYEAFSPRAVLTYRPSPDITIYGSATKGFKSGGTGQADVLVALGTFAAPFANEQLWAYEMGIKAHAFDRKLFGSLTAFLYDYSDLQVTTFQNGLNVIQNAATARPKGLEMELRARPAPNVTLGFTGSYLDARYGKFMSSLNNVPKDASGNRMISSPKWTAGATGEYVANVPGGSTLSFNASLNYRSAVDFIQFNFPLNRQKAVTLLNARVTWASPDERYALSLFGKNLTNVRYLHNIVTFTSVTAPAALPLFPQGTSLGYPAEGRSVNVEATVRF</sequence>
<keyword evidence="7" id="KW-0406">Ion transport</keyword>
<dbReference type="GO" id="GO:0006826">
    <property type="term" value="P:iron ion transport"/>
    <property type="evidence" value="ECO:0007669"/>
    <property type="project" value="UniProtKB-KW"/>
</dbReference>
<evidence type="ECO:0000259" key="14">
    <source>
        <dbReference type="Pfam" id="PF00593"/>
    </source>
</evidence>
<evidence type="ECO:0000256" key="6">
    <source>
        <dbReference type="ARBA" id="ARBA00023004"/>
    </source>
</evidence>
<feature type="chain" id="PRO_5015405872" description="TonB-dependent receptor" evidence="13">
    <location>
        <begin position="23"/>
        <end position="746"/>
    </location>
</feature>
<dbReference type="PANTHER" id="PTHR32552:SF81">
    <property type="entry name" value="TONB-DEPENDENT OUTER MEMBRANE RECEPTOR"/>
    <property type="match status" value="1"/>
</dbReference>
<evidence type="ECO:0000256" key="5">
    <source>
        <dbReference type="ARBA" id="ARBA00022692"/>
    </source>
</evidence>
<evidence type="ECO:0000256" key="7">
    <source>
        <dbReference type="ARBA" id="ARBA00023065"/>
    </source>
</evidence>
<dbReference type="OrthoDB" id="9760333at2"/>
<dbReference type="AlphaFoldDB" id="A0A2S8B9L1"/>
<dbReference type="InterPro" id="IPR039426">
    <property type="entry name" value="TonB-dep_rcpt-like"/>
</dbReference>
<dbReference type="Proteomes" id="UP000238954">
    <property type="component" value="Chromosome"/>
</dbReference>
<evidence type="ECO:0000256" key="11">
    <source>
        <dbReference type="PROSITE-ProRule" id="PRU01360"/>
    </source>
</evidence>
<organism evidence="16 17">
    <name type="scientific">Sphingopyxis lindanitolerans</name>
    <dbReference type="NCBI Taxonomy" id="2054227"/>
    <lineage>
        <taxon>Bacteria</taxon>
        <taxon>Pseudomonadati</taxon>
        <taxon>Pseudomonadota</taxon>
        <taxon>Alphaproteobacteria</taxon>
        <taxon>Sphingomonadales</taxon>
        <taxon>Sphingomonadaceae</taxon>
        <taxon>Sphingopyxis</taxon>
    </lineage>
</organism>
<dbReference type="InterPro" id="IPR000531">
    <property type="entry name" value="Beta-barrel_TonB"/>
</dbReference>
<keyword evidence="6" id="KW-0408">Iron</keyword>
<evidence type="ECO:0000256" key="2">
    <source>
        <dbReference type="ARBA" id="ARBA00022448"/>
    </source>
</evidence>
<protein>
    <recommendedName>
        <fullName evidence="18">TonB-dependent receptor</fullName>
    </recommendedName>
</protein>
<dbReference type="InterPro" id="IPR012910">
    <property type="entry name" value="Plug_dom"/>
</dbReference>
<keyword evidence="13" id="KW-0732">Signal</keyword>
<keyword evidence="17" id="KW-1185">Reference proteome</keyword>
<dbReference type="Pfam" id="PF07715">
    <property type="entry name" value="Plug"/>
    <property type="match status" value="1"/>
</dbReference>
<keyword evidence="5 11" id="KW-0812">Transmembrane</keyword>
<feature type="signal peptide" evidence="13">
    <location>
        <begin position="1"/>
        <end position="22"/>
    </location>
</feature>
<keyword evidence="4" id="KW-0410">Iron transport</keyword>
<keyword evidence="2 11" id="KW-0813">Transport</keyword>
<keyword evidence="9 11" id="KW-0472">Membrane</keyword>
<dbReference type="SUPFAM" id="SSF56935">
    <property type="entry name" value="Porins"/>
    <property type="match status" value="1"/>
</dbReference>
<reference evidence="17" key="1">
    <citation type="submission" date="2017-11" db="EMBL/GenBank/DDBJ databases">
        <title>The complete genome sequence of Sphingopyxis pomeranensis sp. nov. strain WS5A3p.</title>
        <authorList>
            <person name="Kaminski M.A."/>
        </authorList>
    </citation>
    <scope>NUCLEOTIDE SEQUENCE [LARGE SCALE GENOMIC DNA]</scope>
    <source>
        <strain evidence="17">WS5A3p</strain>
    </source>
</reference>
<dbReference type="CDD" id="cd01347">
    <property type="entry name" value="ligand_gated_channel"/>
    <property type="match status" value="1"/>
</dbReference>
<proteinExistence type="inferred from homology"/>
<evidence type="ECO:0008006" key="18">
    <source>
        <dbReference type="Google" id="ProtNLM"/>
    </source>
</evidence>
<dbReference type="Pfam" id="PF00593">
    <property type="entry name" value="TonB_dep_Rec_b-barrel"/>
    <property type="match status" value="1"/>
</dbReference>
<feature type="domain" description="TonB-dependent receptor-like beta-barrel" evidence="14">
    <location>
        <begin position="348"/>
        <end position="699"/>
    </location>
</feature>
<evidence type="ECO:0000256" key="12">
    <source>
        <dbReference type="RuleBase" id="RU003357"/>
    </source>
</evidence>
<evidence type="ECO:0000256" key="13">
    <source>
        <dbReference type="SAM" id="SignalP"/>
    </source>
</evidence>
<comment type="caution">
    <text evidence="16">The sequence shown here is derived from an EMBL/GenBank/DDBJ whole genome shotgun (WGS) entry which is preliminary data.</text>
</comment>